<protein>
    <submittedName>
        <fullName evidence="2">Uncharacterized protein LOC108950203</fullName>
    </submittedName>
</protein>
<organism evidence="2">
    <name type="scientific">Phallusia mammillata</name>
    <dbReference type="NCBI Taxonomy" id="59560"/>
    <lineage>
        <taxon>Eukaryota</taxon>
        <taxon>Metazoa</taxon>
        <taxon>Chordata</taxon>
        <taxon>Tunicata</taxon>
        <taxon>Ascidiacea</taxon>
        <taxon>Phlebobranchia</taxon>
        <taxon>Ascidiidae</taxon>
        <taxon>Phallusia</taxon>
    </lineage>
</organism>
<dbReference type="InterPro" id="IPR011990">
    <property type="entry name" value="TPR-like_helical_dom_sf"/>
</dbReference>
<dbReference type="EMBL" id="LR787429">
    <property type="protein sequence ID" value="CAB3263291.1"/>
    <property type="molecule type" value="mRNA"/>
</dbReference>
<reference evidence="2" key="1">
    <citation type="submission" date="2020-04" db="EMBL/GenBank/DDBJ databases">
        <authorList>
            <person name="Neveu A P."/>
        </authorList>
    </citation>
    <scope>NUCLEOTIDE SEQUENCE</scope>
    <source>
        <tissue evidence="2">Whole embryo</tissue>
    </source>
</reference>
<proteinExistence type="evidence at transcript level"/>
<accession>A0A6F9DJB0</accession>
<feature type="compositionally biased region" description="Basic and acidic residues" evidence="1">
    <location>
        <begin position="22"/>
        <end position="43"/>
    </location>
</feature>
<evidence type="ECO:0000256" key="1">
    <source>
        <dbReference type="SAM" id="MobiDB-lite"/>
    </source>
</evidence>
<dbReference type="SUPFAM" id="SSF48452">
    <property type="entry name" value="TPR-like"/>
    <property type="match status" value="1"/>
</dbReference>
<feature type="compositionally biased region" description="Polar residues" evidence="1">
    <location>
        <begin position="44"/>
        <end position="62"/>
    </location>
</feature>
<gene>
    <name evidence="2" type="primary">LOC108950203</name>
</gene>
<evidence type="ECO:0000313" key="2">
    <source>
        <dbReference type="EMBL" id="CAB3263291.1"/>
    </source>
</evidence>
<name>A0A6F9DJB0_9ASCI</name>
<sequence length="336" mass="38891">MSAMEQTQLVKDITRPKKKTRKAGDRKVATRKESFNKSEKNPKDSTTVVSHTSNENATSPTVSPRKGRSNKHDKEMKDIFEQAFDPNFHKEMKEALRRFMMCSVFLDIGHMDKAKQSQDIFMRIFREHCQTSPTKVIKLAEKLRCKKRFIESVVMFETAVGLLNNKEENHDNIALFIMECLQQLEDLTKVMVDCTPDKRLFGRDYVVPFMREQLENMNGLANADPEIRFSRYVCSCIFVGFTELNVKDIDGAEASWLRAINACRDFYGENAKKHSILGTCYKNMGDFYATSGRHAEAKGYLKLALEVFKEAEEYENEEERQNDIEICCDMLSKFKI</sequence>
<feature type="region of interest" description="Disordered" evidence="1">
    <location>
        <begin position="1"/>
        <end position="72"/>
    </location>
</feature>
<dbReference type="Gene3D" id="1.25.40.10">
    <property type="entry name" value="Tetratricopeptide repeat domain"/>
    <property type="match status" value="1"/>
</dbReference>
<dbReference type="AlphaFoldDB" id="A0A6F9DJB0"/>